<comment type="subcellular location">
    <subcellularLocation>
        <location evidence="5">Cell outer membrane</location>
    </subcellularLocation>
    <subcellularLocation>
        <location evidence="1">Membrane</location>
    </subcellularLocation>
</comment>
<name>A0A9Q4CRZ2_MORMO</name>
<dbReference type="GO" id="GO:0009279">
    <property type="term" value="C:cell outer membrane"/>
    <property type="evidence" value="ECO:0007669"/>
    <property type="project" value="UniProtKB-SubCell"/>
</dbReference>
<dbReference type="PANTHER" id="PTHR30604">
    <property type="entry name" value="PROTEIN TRANSPORT PROTEIN HOFQ"/>
    <property type="match status" value="1"/>
</dbReference>
<dbReference type="PROSITE" id="PS51257">
    <property type="entry name" value="PROKAR_LIPOPROTEIN"/>
    <property type="match status" value="1"/>
</dbReference>
<gene>
    <name evidence="9" type="ORF">N0392_14605</name>
</gene>
<evidence type="ECO:0000256" key="4">
    <source>
        <dbReference type="RuleBase" id="RU004003"/>
    </source>
</evidence>
<feature type="signal peptide" evidence="6">
    <location>
        <begin position="1"/>
        <end position="25"/>
    </location>
</feature>
<evidence type="ECO:0000256" key="2">
    <source>
        <dbReference type="ARBA" id="ARBA00022729"/>
    </source>
</evidence>
<evidence type="ECO:0000256" key="1">
    <source>
        <dbReference type="ARBA" id="ARBA00004370"/>
    </source>
</evidence>
<keyword evidence="3" id="KW-0472">Membrane</keyword>
<evidence type="ECO:0000313" key="10">
    <source>
        <dbReference type="Proteomes" id="UP001076655"/>
    </source>
</evidence>
<dbReference type="InterPro" id="IPR005644">
    <property type="entry name" value="NolW-like"/>
</dbReference>
<keyword evidence="5" id="KW-0813">Transport</keyword>
<dbReference type="PROSITE" id="PS00875">
    <property type="entry name" value="T2SP_D"/>
    <property type="match status" value="1"/>
</dbReference>
<dbReference type="Pfam" id="PF03958">
    <property type="entry name" value="Secretin_N"/>
    <property type="match status" value="1"/>
</dbReference>
<sequence>MINNVKSAAGLITGCALLFAAAACGGPHPRDLFQPVIINEAQTTLTEFPAVYSPPLTAESLQSRTFSLQYADAAEMLVMLKQHHAQWFAGNRMSEADRLTNSLFIEAAPDVLSRAEAWLTQMDQPQQQVQITAHIVSGSREGLHELGFQWGTVLPSPESGNRLQLHQARGNNTFTFNIARLGGHLLEMELSALEQEQQLDIIASPRLTTAHEHPASIKQGAEIPYTTQNHESGSQVQFREAVLGMEVTPQILRDNKVRLTLHISRNAPGAALIQNGSEQYAIDKQEITTQVVVRSGETLILGGIFQQDKGRQVTGVPYLSSIPLMGKLFTHQYDKLSRRELVIFITPQLIDI</sequence>
<reference evidence="9" key="1">
    <citation type="submission" date="2022-08" db="EMBL/GenBank/DDBJ databases">
        <authorList>
            <person name="Dale J.L."/>
        </authorList>
    </citation>
    <scope>NUCLEOTIDE SEQUENCE</scope>
    <source>
        <strain evidence="9">2022EL-00758</strain>
    </source>
</reference>
<dbReference type="PANTHER" id="PTHR30604:SF1">
    <property type="entry name" value="DNA UTILIZATION PROTEIN HOFQ"/>
    <property type="match status" value="1"/>
</dbReference>
<organism evidence="9 10">
    <name type="scientific">Morganella morganii</name>
    <name type="common">Proteus morganii</name>
    <dbReference type="NCBI Taxonomy" id="582"/>
    <lineage>
        <taxon>Bacteria</taxon>
        <taxon>Pseudomonadati</taxon>
        <taxon>Pseudomonadota</taxon>
        <taxon>Gammaproteobacteria</taxon>
        <taxon>Enterobacterales</taxon>
        <taxon>Morganellaceae</taxon>
        <taxon>Morganella</taxon>
    </lineage>
</organism>
<dbReference type="PRINTS" id="PR00811">
    <property type="entry name" value="BCTERIALGSPD"/>
</dbReference>
<dbReference type="GO" id="GO:0009306">
    <property type="term" value="P:protein secretion"/>
    <property type="evidence" value="ECO:0007669"/>
    <property type="project" value="InterPro"/>
</dbReference>
<comment type="caution">
    <text evidence="9">The sequence shown here is derived from an EMBL/GenBank/DDBJ whole genome shotgun (WGS) entry which is preliminary data.</text>
</comment>
<accession>A0A9Q4CRZ2</accession>
<dbReference type="InterPro" id="IPR001775">
    <property type="entry name" value="GspD/PilQ"/>
</dbReference>
<feature type="domain" description="Type II/III secretion system secretin-like" evidence="7">
    <location>
        <begin position="192"/>
        <end position="350"/>
    </location>
</feature>
<proteinExistence type="inferred from homology"/>
<dbReference type="InterPro" id="IPR004845">
    <property type="entry name" value="T2SS_GspD_CS"/>
</dbReference>
<dbReference type="Gene3D" id="3.30.1370.120">
    <property type="match status" value="1"/>
</dbReference>
<dbReference type="EMBL" id="JAPNMI010000008">
    <property type="protein sequence ID" value="MCY0790911.1"/>
    <property type="molecule type" value="Genomic_DNA"/>
</dbReference>
<evidence type="ECO:0000259" key="7">
    <source>
        <dbReference type="Pfam" id="PF00263"/>
    </source>
</evidence>
<dbReference type="Pfam" id="PF00263">
    <property type="entry name" value="Secretin"/>
    <property type="match status" value="1"/>
</dbReference>
<keyword evidence="2 6" id="KW-0732">Signal</keyword>
<evidence type="ECO:0000256" key="3">
    <source>
        <dbReference type="ARBA" id="ARBA00023136"/>
    </source>
</evidence>
<dbReference type="Proteomes" id="UP001076655">
    <property type="component" value="Unassembled WGS sequence"/>
</dbReference>
<dbReference type="InterPro" id="IPR051808">
    <property type="entry name" value="Type_IV_pilus_biogenesis"/>
</dbReference>
<dbReference type="InterPro" id="IPR004846">
    <property type="entry name" value="T2SS/T3SS_dom"/>
</dbReference>
<comment type="similarity">
    <text evidence="4">Belongs to the bacterial secretin family.</text>
</comment>
<dbReference type="InterPro" id="IPR038591">
    <property type="entry name" value="NolW-like_sf"/>
</dbReference>
<evidence type="ECO:0000256" key="6">
    <source>
        <dbReference type="SAM" id="SignalP"/>
    </source>
</evidence>
<feature type="domain" description="NolW-like" evidence="8">
    <location>
        <begin position="63"/>
        <end position="128"/>
    </location>
</feature>
<feature type="chain" id="PRO_5040387742" evidence="6">
    <location>
        <begin position="26"/>
        <end position="352"/>
    </location>
</feature>
<evidence type="ECO:0000256" key="5">
    <source>
        <dbReference type="RuleBase" id="RU004004"/>
    </source>
</evidence>
<protein>
    <submittedName>
        <fullName evidence="9">Transporter</fullName>
    </submittedName>
</protein>
<dbReference type="RefSeq" id="WP_267785685.1">
    <property type="nucleotide sequence ID" value="NZ_JAPNMI010000008.1"/>
</dbReference>
<dbReference type="AlphaFoldDB" id="A0A9Q4CRZ2"/>
<evidence type="ECO:0000313" key="9">
    <source>
        <dbReference type="EMBL" id="MCY0790911.1"/>
    </source>
</evidence>
<evidence type="ECO:0000259" key="8">
    <source>
        <dbReference type="Pfam" id="PF03958"/>
    </source>
</evidence>